<dbReference type="EMBL" id="JARKIK010000063">
    <property type="protein sequence ID" value="KAK8730642.1"/>
    <property type="molecule type" value="Genomic_DNA"/>
</dbReference>
<keyword evidence="4" id="KW-0378">Hydrolase</keyword>
<keyword evidence="6" id="KW-0119">Carbohydrate metabolism</keyword>
<keyword evidence="11" id="KW-1185">Reference proteome</keyword>
<comment type="caution">
    <text evidence="10">The sequence shown here is derived from an EMBL/GenBank/DDBJ whole genome shotgun (WGS) entry which is preliminary data.</text>
</comment>
<evidence type="ECO:0000259" key="9">
    <source>
        <dbReference type="Pfam" id="PF00759"/>
    </source>
</evidence>
<protein>
    <recommendedName>
        <fullName evidence="3">cellulase</fullName>
        <ecNumber evidence="3">3.2.1.4</ecNumber>
    </recommendedName>
</protein>
<dbReference type="EMBL" id="JARKIK010000063">
    <property type="protein sequence ID" value="KAK8730643.1"/>
    <property type="molecule type" value="Genomic_DNA"/>
</dbReference>
<evidence type="ECO:0000256" key="4">
    <source>
        <dbReference type="ARBA" id="ARBA00022801"/>
    </source>
</evidence>
<evidence type="ECO:0000256" key="6">
    <source>
        <dbReference type="ARBA" id="ARBA00023277"/>
    </source>
</evidence>
<feature type="domain" description="Glycoside hydrolase family 9" evidence="9">
    <location>
        <begin position="1"/>
        <end position="329"/>
    </location>
</feature>
<evidence type="ECO:0000256" key="1">
    <source>
        <dbReference type="ARBA" id="ARBA00000966"/>
    </source>
</evidence>
<dbReference type="Pfam" id="PF00759">
    <property type="entry name" value="Glyco_hydro_9"/>
    <property type="match status" value="1"/>
</dbReference>
<dbReference type="Gene3D" id="1.50.10.10">
    <property type="match status" value="1"/>
</dbReference>
<dbReference type="EC" id="3.2.1.4" evidence="3"/>
<accession>A0AAW0WG78</accession>
<dbReference type="GO" id="GO:0030245">
    <property type="term" value="P:cellulose catabolic process"/>
    <property type="evidence" value="ECO:0007669"/>
    <property type="project" value="UniProtKB-KW"/>
</dbReference>
<dbReference type="PANTHER" id="PTHR22298">
    <property type="entry name" value="ENDO-1,4-BETA-GLUCANASE"/>
    <property type="match status" value="1"/>
</dbReference>
<keyword evidence="8" id="KW-0624">Polysaccharide degradation</keyword>
<reference evidence="10 11" key="1">
    <citation type="journal article" date="2024" name="BMC Genomics">
        <title>Genome assembly of redclaw crayfish (Cherax quadricarinatus) provides insights into its immune adaptation and hypoxia tolerance.</title>
        <authorList>
            <person name="Liu Z."/>
            <person name="Zheng J."/>
            <person name="Li H."/>
            <person name="Fang K."/>
            <person name="Wang S."/>
            <person name="He J."/>
            <person name="Zhou D."/>
            <person name="Weng S."/>
            <person name="Chi M."/>
            <person name="Gu Z."/>
            <person name="He J."/>
            <person name="Li F."/>
            <person name="Wang M."/>
        </authorList>
    </citation>
    <scope>NUCLEOTIDE SEQUENCE [LARGE SCALE GENOMIC DNA]</scope>
    <source>
        <strain evidence="10">ZL_2023a</strain>
    </source>
</reference>
<evidence type="ECO:0000313" key="11">
    <source>
        <dbReference type="Proteomes" id="UP001445076"/>
    </source>
</evidence>
<evidence type="ECO:0000313" key="10">
    <source>
        <dbReference type="EMBL" id="KAK8730642.1"/>
    </source>
</evidence>
<keyword evidence="7" id="KW-0326">Glycosidase</keyword>
<proteinExistence type="inferred from homology"/>
<sequence>MFKCHTGYNEYYGQAGNGEIDHALWSRPETMTEERPSYKIDQANPGSDLAAETAAALAAGYMVYKSRDANYANQMLDMSKEMYEFADNFRQTYDISIPDAYNWYRSWSGYGDELVWAGLWLYRATGDESYLNRARGHWSEFNLQYSEARQFSWDDKKAGVYALFWLLDGSQTYLDHLNTYFNYLRNEAPYTPEGLLFLAEWGPARHAANVAYLALWAAKYGVDASTNNQWAQGQMNQLLGANSRYQMSFVVGFGDKYPERPHHRPSSCPDLPEVCDYGWAYSQPGPNPHVLYGALVGGPDASGTFTDDRTLYEQNEVGLDYNAAYSGALAALIELS</sequence>
<evidence type="ECO:0000256" key="5">
    <source>
        <dbReference type="ARBA" id="ARBA00023001"/>
    </source>
</evidence>
<evidence type="ECO:0000256" key="7">
    <source>
        <dbReference type="ARBA" id="ARBA00023295"/>
    </source>
</evidence>
<dbReference type="AlphaFoldDB" id="A0AAW0WG78"/>
<keyword evidence="5" id="KW-0136">Cellulose degradation</keyword>
<name>A0AAW0WG78_CHEQU</name>
<dbReference type="InterPro" id="IPR012341">
    <property type="entry name" value="6hp_glycosidase-like_sf"/>
</dbReference>
<reference evidence="10" key="2">
    <citation type="submission" date="2024-01" db="EMBL/GenBank/DDBJ databases">
        <authorList>
            <person name="He J."/>
            <person name="Wang M."/>
            <person name="Zheng J."/>
            <person name="Liu Z."/>
        </authorList>
    </citation>
    <scope>NUCLEOTIDE SEQUENCE</scope>
    <source>
        <strain evidence="10">ZL_2023a</strain>
        <tissue evidence="10">Muscle</tissue>
    </source>
</reference>
<gene>
    <name evidence="10" type="ORF">OTU49_007856</name>
</gene>
<evidence type="ECO:0000256" key="3">
    <source>
        <dbReference type="ARBA" id="ARBA00012601"/>
    </source>
</evidence>
<organism evidence="10 11">
    <name type="scientific">Cherax quadricarinatus</name>
    <name type="common">Australian red claw crayfish</name>
    <dbReference type="NCBI Taxonomy" id="27406"/>
    <lineage>
        <taxon>Eukaryota</taxon>
        <taxon>Metazoa</taxon>
        <taxon>Ecdysozoa</taxon>
        <taxon>Arthropoda</taxon>
        <taxon>Crustacea</taxon>
        <taxon>Multicrustacea</taxon>
        <taxon>Malacostraca</taxon>
        <taxon>Eumalacostraca</taxon>
        <taxon>Eucarida</taxon>
        <taxon>Decapoda</taxon>
        <taxon>Pleocyemata</taxon>
        <taxon>Astacidea</taxon>
        <taxon>Parastacoidea</taxon>
        <taxon>Parastacidae</taxon>
        <taxon>Cherax</taxon>
    </lineage>
</organism>
<dbReference type="Proteomes" id="UP001445076">
    <property type="component" value="Unassembled WGS sequence"/>
</dbReference>
<comment type="similarity">
    <text evidence="2">Belongs to the glycosyl hydrolase 9 (cellulase E) family.</text>
</comment>
<dbReference type="SUPFAM" id="SSF48208">
    <property type="entry name" value="Six-hairpin glycosidases"/>
    <property type="match status" value="1"/>
</dbReference>
<evidence type="ECO:0000256" key="2">
    <source>
        <dbReference type="ARBA" id="ARBA00007072"/>
    </source>
</evidence>
<dbReference type="InterPro" id="IPR001701">
    <property type="entry name" value="Glyco_hydro_9"/>
</dbReference>
<dbReference type="GO" id="GO:0008810">
    <property type="term" value="F:cellulase activity"/>
    <property type="evidence" value="ECO:0007669"/>
    <property type="project" value="UniProtKB-EC"/>
</dbReference>
<evidence type="ECO:0000256" key="8">
    <source>
        <dbReference type="ARBA" id="ARBA00023326"/>
    </source>
</evidence>
<dbReference type="InterPro" id="IPR008928">
    <property type="entry name" value="6-hairpin_glycosidase_sf"/>
</dbReference>
<comment type="catalytic activity">
    <reaction evidence="1">
        <text>Endohydrolysis of (1-&gt;4)-beta-D-glucosidic linkages in cellulose, lichenin and cereal beta-D-glucans.</text>
        <dbReference type="EC" id="3.2.1.4"/>
    </reaction>
</comment>